<evidence type="ECO:0000256" key="2">
    <source>
        <dbReference type="ARBA" id="ARBA00008193"/>
    </source>
</evidence>
<keyword evidence="4 7" id="KW-0812">Transmembrane</keyword>
<organism evidence="9">
    <name type="scientific">uncultured Chloroflexia bacterium</name>
    <dbReference type="NCBI Taxonomy" id="1672391"/>
    <lineage>
        <taxon>Bacteria</taxon>
        <taxon>Bacillati</taxon>
        <taxon>Chloroflexota</taxon>
        <taxon>Chloroflexia</taxon>
        <taxon>environmental samples</taxon>
    </lineage>
</organism>
<feature type="domain" description="Glycine transporter" evidence="8">
    <location>
        <begin position="5"/>
        <end position="77"/>
    </location>
</feature>
<dbReference type="PANTHER" id="PTHR30506">
    <property type="entry name" value="INNER MEMBRANE PROTEIN"/>
    <property type="match status" value="1"/>
</dbReference>
<evidence type="ECO:0000256" key="3">
    <source>
        <dbReference type="ARBA" id="ARBA00022475"/>
    </source>
</evidence>
<evidence type="ECO:0000259" key="8">
    <source>
        <dbReference type="Pfam" id="PF03458"/>
    </source>
</evidence>
<dbReference type="PANTHER" id="PTHR30506:SF3">
    <property type="entry name" value="UPF0126 INNER MEMBRANE PROTEIN YADS-RELATED"/>
    <property type="match status" value="1"/>
</dbReference>
<evidence type="ECO:0000256" key="1">
    <source>
        <dbReference type="ARBA" id="ARBA00004651"/>
    </source>
</evidence>
<dbReference type="AlphaFoldDB" id="A0A6J4JJH6"/>
<gene>
    <name evidence="9" type="ORF">AVDCRST_MAG93-3100</name>
</gene>
<evidence type="ECO:0000256" key="4">
    <source>
        <dbReference type="ARBA" id="ARBA00022692"/>
    </source>
</evidence>
<evidence type="ECO:0000256" key="7">
    <source>
        <dbReference type="SAM" id="Phobius"/>
    </source>
</evidence>
<comment type="subcellular location">
    <subcellularLocation>
        <location evidence="1">Cell membrane</location>
        <topology evidence="1">Multi-pass membrane protein</topology>
    </subcellularLocation>
</comment>
<evidence type="ECO:0000256" key="6">
    <source>
        <dbReference type="ARBA" id="ARBA00023136"/>
    </source>
</evidence>
<keyword evidence="3" id="KW-1003">Cell membrane</keyword>
<protein>
    <submittedName>
        <fullName evidence="9">Uncharacterized UPF0126 inner membrane protein</fullName>
    </submittedName>
</protein>
<dbReference type="InterPro" id="IPR005115">
    <property type="entry name" value="Gly_transporter"/>
</dbReference>
<dbReference type="GO" id="GO:0005886">
    <property type="term" value="C:plasma membrane"/>
    <property type="evidence" value="ECO:0007669"/>
    <property type="project" value="UniProtKB-SubCell"/>
</dbReference>
<keyword evidence="6 7" id="KW-0472">Membrane</keyword>
<evidence type="ECO:0000313" key="9">
    <source>
        <dbReference type="EMBL" id="CAA9279543.1"/>
    </source>
</evidence>
<feature type="non-terminal residue" evidence="9">
    <location>
        <position position="91"/>
    </location>
</feature>
<dbReference type="Pfam" id="PF03458">
    <property type="entry name" value="Gly_transporter"/>
    <property type="match status" value="1"/>
</dbReference>
<name>A0A6J4JJH6_9CHLR</name>
<comment type="similarity">
    <text evidence="2">Belongs to the UPF0126 family.</text>
</comment>
<evidence type="ECO:0000256" key="5">
    <source>
        <dbReference type="ARBA" id="ARBA00022989"/>
    </source>
</evidence>
<reference evidence="9" key="1">
    <citation type="submission" date="2020-02" db="EMBL/GenBank/DDBJ databases">
        <authorList>
            <person name="Meier V. D."/>
        </authorList>
    </citation>
    <scope>NUCLEOTIDE SEQUENCE</scope>
    <source>
        <strain evidence="9">AVDCRST_MAG93</strain>
    </source>
</reference>
<feature type="transmembrane region" description="Helical" evidence="7">
    <location>
        <begin position="61"/>
        <end position="80"/>
    </location>
</feature>
<dbReference type="EMBL" id="CADCTR010001061">
    <property type="protein sequence ID" value="CAA9279543.1"/>
    <property type="molecule type" value="Genomic_DNA"/>
</dbReference>
<sequence length="91" mass="9730">MYLHLMDLVGVFAFAVSGALTASRRGMDLFGVPVVAAVTAIGGGTVRDVLLDRPVFWLTDTAYLYVIAAAVLCTLVYARFRRPPQGALLVA</sequence>
<keyword evidence="5 7" id="KW-1133">Transmembrane helix</keyword>
<proteinExistence type="inferred from homology"/>
<accession>A0A6J4JJH6</accession>